<comment type="caution">
    <text evidence="4">The sequence shown here is derived from an EMBL/GenBank/DDBJ whole genome shotgun (WGS) entry which is preliminary data.</text>
</comment>
<dbReference type="AlphaFoldDB" id="A0A4S4KBC0"/>
<keyword evidence="1" id="KW-0677">Repeat</keyword>
<dbReference type="Proteomes" id="UP000309038">
    <property type="component" value="Unassembled WGS sequence"/>
</dbReference>
<reference evidence="4 5" key="1">
    <citation type="submission" date="2019-02" db="EMBL/GenBank/DDBJ databases">
        <title>Genome sequencing of the rare red list fungi Phlebia centrifuga.</title>
        <authorList>
            <person name="Buettner E."/>
            <person name="Kellner H."/>
        </authorList>
    </citation>
    <scope>NUCLEOTIDE SEQUENCE [LARGE SCALE GENOMIC DNA]</scope>
    <source>
        <strain evidence="4 5">DSM 108282</strain>
    </source>
</reference>
<gene>
    <name evidence="4" type="ORF">EW026_g6321</name>
</gene>
<evidence type="ECO:0000256" key="1">
    <source>
        <dbReference type="ARBA" id="ARBA00022737"/>
    </source>
</evidence>
<dbReference type="InterPro" id="IPR050745">
    <property type="entry name" value="Multifunctional_regulatory"/>
</dbReference>
<evidence type="ECO:0000256" key="3">
    <source>
        <dbReference type="PROSITE-ProRule" id="PRU00023"/>
    </source>
</evidence>
<sequence>MADPLGIITSALHAAHKVYEVVKTIKDAPEEIQSLQDQVELLDSILPRINDFPHRAGESASISLLVAKAEELNSSLDKFLNKTTKMSQGKRKVKKLKWWFNADEAKSLTGKLSIFYGALSALHAIESSGHIHTRFSDLEESFTSTNEHLQGCFTEVHTHLDAQLVGVREIFQEELAKSSEELMHSLLASRVRELRTLANEQRRGESHGFDQNSVLYNTDYLEQVASDVLPVSQDQADGSSTSARLDHTSSAVAAAAVYYPPPSLSSLETPCKHCGCQCHGAQSLWRTPESLASIIGHHYLKIPFPRRLWPGLVQCDVPTCKKGWLIQVRSFLPYWFARVEMQMRFEMLPVHFCIQTPRVNTDIKWHLGRMVLERGADVFKELLRSRRVTINDVDENGYSLLHRAVTSIDHAEVDSLVNNVIDAASYLLEVGVPLEWQNANGRTFTEVALDLILYHVNERATRLRLLEQVKVRLVGPSFQDDLDRIATRLGLTKLHQRMYLPGPQLTSEALKDLTSLLDSPDRLHWMPLYYAIRYAPYAVEMLLNAGADLQLVNYPLHLAIAYSDSTVIGPLIRAGAGVNERNDGGSTPLIDVMRWKFIKERYQKLSELFRHAGNKIDWDVRDNDGKTALDYALEEQRPTQLVRLLKLFSRRDILEHDRKSVIQSANVHFAQ</sequence>
<dbReference type="EMBL" id="SGPJ01000336">
    <property type="protein sequence ID" value="THG95308.1"/>
    <property type="molecule type" value="Genomic_DNA"/>
</dbReference>
<protein>
    <submittedName>
        <fullName evidence="4">Uncharacterized protein</fullName>
    </submittedName>
</protein>
<evidence type="ECO:0000313" key="4">
    <source>
        <dbReference type="EMBL" id="THG95308.1"/>
    </source>
</evidence>
<dbReference type="InterPro" id="IPR036770">
    <property type="entry name" value="Ankyrin_rpt-contain_sf"/>
</dbReference>
<keyword evidence="2 3" id="KW-0040">ANK repeat</keyword>
<feature type="repeat" description="ANK" evidence="3">
    <location>
        <begin position="555"/>
        <end position="583"/>
    </location>
</feature>
<dbReference type="SUPFAM" id="SSF48403">
    <property type="entry name" value="Ankyrin repeat"/>
    <property type="match status" value="1"/>
</dbReference>
<keyword evidence="5" id="KW-1185">Reference proteome</keyword>
<name>A0A4S4KBC0_9APHY</name>
<organism evidence="4 5">
    <name type="scientific">Hermanssonia centrifuga</name>
    <dbReference type="NCBI Taxonomy" id="98765"/>
    <lineage>
        <taxon>Eukaryota</taxon>
        <taxon>Fungi</taxon>
        <taxon>Dikarya</taxon>
        <taxon>Basidiomycota</taxon>
        <taxon>Agaricomycotina</taxon>
        <taxon>Agaricomycetes</taxon>
        <taxon>Polyporales</taxon>
        <taxon>Meruliaceae</taxon>
        <taxon>Hermanssonia</taxon>
    </lineage>
</organism>
<dbReference type="PROSITE" id="PS50088">
    <property type="entry name" value="ANK_REPEAT"/>
    <property type="match status" value="1"/>
</dbReference>
<evidence type="ECO:0000313" key="5">
    <source>
        <dbReference type="Proteomes" id="UP000309038"/>
    </source>
</evidence>
<evidence type="ECO:0000256" key="2">
    <source>
        <dbReference type="ARBA" id="ARBA00023043"/>
    </source>
</evidence>
<dbReference type="PANTHER" id="PTHR24189">
    <property type="entry name" value="MYOTROPHIN"/>
    <property type="match status" value="1"/>
</dbReference>
<accession>A0A4S4KBC0</accession>
<dbReference type="Gene3D" id="1.25.40.20">
    <property type="entry name" value="Ankyrin repeat-containing domain"/>
    <property type="match status" value="2"/>
</dbReference>
<proteinExistence type="predicted"/>
<dbReference type="InterPro" id="IPR002110">
    <property type="entry name" value="Ankyrin_rpt"/>
</dbReference>